<dbReference type="InterPro" id="IPR036165">
    <property type="entry name" value="YefM-like_sf"/>
</dbReference>
<dbReference type="InterPro" id="IPR006442">
    <property type="entry name" value="Antitoxin_Phd/YefM"/>
</dbReference>
<reference evidence="3 4" key="1">
    <citation type="submission" date="2016-07" db="EMBL/GenBank/DDBJ databases">
        <title>Draft genome of Scalindua rubra, obtained from a brine-seawater interface in the Red Sea, sheds light on salt adaptation in anammox bacteria.</title>
        <authorList>
            <person name="Speth D.R."/>
            <person name="Lagkouvardos I."/>
            <person name="Wang Y."/>
            <person name="Qian P.-Y."/>
            <person name="Dutilh B.E."/>
            <person name="Jetten M.S."/>
        </authorList>
    </citation>
    <scope>NUCLEOTIDE SEQUENCE [LARGE SCALE GENOMIC DNA]</scope>
    <source>
        <strain evidence="3">BSI-1</strain>
    </source>
</reference>
<gene>
    <name evidence="3" type="ORF">SCARUB_03059</name>
</gene>
<comment type="function">
    <text evidence="2">Antitoxin component of a type II toxin-antitoxin (TA) system.</text>
</comment>
<dbReference type="NCBIfam" id="TIGR01552">
    <property type="entry name" value="phd_fam"/>
    <property type="match status" value="1"/>
</dbReference>
<dbReference type="AlphaFoldDB" id="A0A1E3X860"/>
<dbReference type="Proteomes" id="UP000094056">
    <property type="component" value="Unassembled WGS sequence"/>
</dbReference>
<dbReference type="EMBL" id="MAYW01000093">
    <property type="protein sequence ID" value="ODS31811.1"/>
    <property type="molecule type" value="Genomic_DNA"/>
</dbReference>
<dbReference type="Gene3D" id="3.40.1620.10">
    <property type="entry name" value="YefM-like domain"/>
    <property type="match status" value="1"/>
</dbReference>
<dbReference type="Pfam" id="PF02604">
    <property type="entry name" value="PhdYeFM_antitox"/>
    <property type="match status" value="1"/>
</dbReference>
<dbReference type="PANTHER" id="PTHR33713:SF10">
    <property type="entry name" value="ANTITOXIN YAFN"/>
    <property type="match status" value="1"/>
</dbReference>
<organism evidence="3 4">
    <name type="scientific">Candidatus Scalindua rubra</name>
    <dbReference type="NCBI Taxonomy" id="1872076"/>
    <lineage>
        <taxon>Bacteria</taxon>
        <taxon>Pseudomonadati</taxon>
        <taxon>Planctomycetota</taxon>
        <taxon>Candidatus Brocadiia</taxon>
        <taxon>Candidatus Brocadiales</taxon>
        <taxon>Candidatus Scalinduaceae</taxon>
        <taxon>Candidatus Scalindua</taxon>
    </lineage>
</organism>
<accession>A0A1E3X860</accession>
<comment type="similarity">
    <text evidence="1 2">Belongs to the phD/YefM antitoxin family.</text>
</comment>
<dbReference type="PANTHER" id="PTHR33713">
    <property type="entry name" value="ANTITOXIN YAFN-RELATED"/>
    <property type="match status" value="1"/>
</dbReference>
<evidence type="ECO:0000256" key="2">
    <source>
        <dbReference type="RuleBase" id="RU362080"/>
    </source>
</evidence>
<evidence type="ECO:0000313" key="3">
    <source>
        <dbReference type="EMBL" id="ODS31811.1"/>
    </source>
</evidence>
<name>A0A1E3X860_9BACT</name>
<sequence length="102" mass="11933">MAINIKEDILSITELKKNTHKILKQIHSTHRPVVLTVNGKAEAVLVDAIQYEKMVQAFNIAKMLKPAEDDVKEGRTRNVRKFFREFKSENHSWFKVVEKRND</sequence>
<dbReference type="SUPFAM" id="SSF143120">
    <property type="entry name" value="YefM-like"/>
    <property type="match status" value="1"/>
</dbReference>
<dbReference type="InterPro" id="IPR051405">
    <property type="entry name" value="phD/YefM_antitoxin"/>
</dbReference>
<evidence type="ECO:0000313" key="4">
    <source>
        <dbReference type="Proteomes" id="UP000094056"/>
    </source>
</evidence>
<evidence type="ECO:0000256" key="1">
    <source>
        <dbReference type="ARBA" id="ARBA00009981"/>
    </source>
</evidence>
<comment type="caution">
    <text evidence="3">The sequence shown here is derived from an EMBL/GenBank/DDBJ whole genome shotgun (WGS) entry which is preliminary data.</text>
</comment>
<protein>
    <recommendedName>
        <fullName evidence="2">Antitoxin</fullName>
    </recommendedName>
</protein>
<proteinExistence type="inferred from homology"/>